<dbReference type="InterPro" id="IPR032716">
    <property type="entry name" value="ACC_epsilon"/>
</dbReference>
<sequence length="77" mass="7931">MTALRHAPTARPTGPDRTGPALRFLGGAPSTEEIAAVTAALLSLRRAPATGPDAPPGAAPRWSAPLHYRPPGSWAAR</sequence>
<feature type="region of interest" description="Disordered" evidence="1">
    <location>
        <begin position="1"/>
        <end position="21"/>
    </location>
</feature>
<proteinExistence type="predicted"/>
<gene>
    <name evidence="2" type="ORF">P8A22_11495</name>
</gene>
<feature type="region of interest" description="Disordered" evidence="1">
    <location>
        <begin position="47"/>
        <end position="77"/>
    </location>
</feature>
<dbReference type="EMBL" id="CP120992">
    <property type="protein sequence ID" value="WLQ40555.1"/>
    <property type="molecule type" value="Genomic_DNA"/>
</dbReference>
<evidence type="ECO:0000256" key="1">
    <source>
        <dbReference type="SAM" id="MobiDB-lite"/>
    </source>
</evidence>
<keyword evidence="3" id="KW-1185">Reference proteome</keyword>
<dbReference type="Pfam" id="PF13822">
    <property type="entry name" value="ACC_epsilon"/>
    <property type="match status" value="1"/>
</dbReference>
<evidence type="ECO:0000313" key="3">
    <source>
        <dbReference type="Proteomes" id="UP001229952"/>
    </source>
</evidence>
<dbReference type="RefSeq" id="WP_123461753.1">
    <property type="nucleotide sequence ID" value="NZ_CP120992.1"/>
</dbReference>
<protein>
    <submittedName>
        <fullName evidence="2">Acyl-CoA carboxylase epsilon subunit</fullName>
    </submittedName>
</protein>
<dbReference type="Proteomes" id="UP001229952">
    <property type="component" value="Chromosome"/>
</dbReference>
<organism evidence="2 3">
    <name type="scientific">Streptomyces laculatispora</name>
    <dbReference type="NCBI Taxonomy" id="887464"/>
    <lineage>
        <taxon>Bacteria</taxon>
        <taxon>Bacillati</taxon>
        <taxon>Actinomycetota</taxon>
        <taxon>Actinomycetes</taxon>
        <taxon>Kitasatosporales</taxon>
        <taxon>Streptomycetaceae</taxon>
        <taxon>Streptomyces</taxon>
    </lineage>
</organism>
<reference evidence="2 3" key="1">
    <citation type="submission" date="2023-03" db="EMBL/GenBank/DDBJ databases">
        <title>Isolation and description of six Streptomyces strains from soil environments, able to metabolize different microbial glucans.</title>
        <authorList>
            <person name="Widen T."/>
            <person name="Larsbrink J."/>
        </authorList>
    </citation>
    <scope>NUCLEOTIDE SEQUENCE [LARGE SCALE GENOMIC DNA]</scope>
    <source>
        <strain evidence="2 3">Mut2</strain>
    </source>
</reference>
<evidence type="ECO:0000313" key="2">
    <source>
        <dbReference type="EMBL" id="WLQ40555.1"/>
    </source>
</evidence>
<accession>A0ABY9I145</accession>
<name>A0ABY9I145_9ACTN</name>